<sequence>MDKGKNPILCDTSSIPTSPGLQKRSKVSGSRRRSSTSSFERLGDETAPKKEVRKEEKKEEKHVGSYGRIRKKFVRKFRKLKKKIKPLCNNLKSVVVFRNSSQRHP</sequence>
<name>A0A0K8SJB6_LYGHE</name>
<dbReference type="EMBL" id="GBRD01012946">
    <property type="protein sequence ID" value="JAG52880.1"/>
    <property type="molecule type" value="Transcribed_RNA"/>
</dbReference>
<proteinExistence type="predicted"/>
<feature type="compositionally biased region" description="Polar residues" evidence="1">
    <location>
        <begin position="11"/>
        <end position="20"/>
    </location>
</feature>
<evidence type="ECO:0000256" key="1">
    <source>
        <dbReference type="SAM" id="MobiDB-lite"/>
    </source>
</evidence>
<feature type="compositionally biased region" description="Basic residues" evidence="1">
    <location>
        <begin position="23"/>
        <end position="34"/>
    </location>
</feature>
<feature type="region of interest" description="Disordered" evidence="1">
    <location>
        <begin position="1"/>
        <end position="65"/>
    </location>
</feature>
<organism evidence="2">
    <name type="scientific">Lygus hesperus</name>
    <name type="common">Western plant bug</name>
    <dbReference type="NCBI Taxonomy" id="30085"/>
    <lineage>
        <taxon>Eukaryota</taxon>
        <taxon>Metazoa</taxon>
        <taxon>Ecdysozoa</taxon>
        <taxon>Arthropoda</taxon>
        <taxon>Hexapoda</taxon>
        <taxon>Insecta</taxon>
        <taxon>Pterygota</taxon>
        <taxon>Neoptera</taxon>
        <taxon>Paraneoptera</taxon>
        <taxon>Hemiptera</taxon>
        <taxon>Heteroptera</taxon>
        <taxon>Panheteroptera</taxon>
        <taxon>Cimicomorpha</taxon>
        <taxon>Miridae</taxon>
        <taxon>Mirini</taxon>
        <taxon>Lygus</taxon>
    </lineage>
</organism>
<dbReference type="EMBL" id="GBRD01012945">
    <property type="protein sequence ID" value="JAG52881.1"/>
    <property type="molecule type" value="Transcribed_RNA"/>
</dbReference>
<dbReference type="AlphaFoldDB" id="A0A0K8SJB6"/>
<dbReference type="EMBL" id="GBRD01012947">
    <property type="protein sequence ID" value="JAG52879.1"/>
    <property type="molecule type" value="Transcribed_RNA"/>
</dbReference>
<feature type="compositionally biased region" description="Basic and acidic residues" evidence="1">
    <location>
        <begin position="41"/>
        <end position="63"/>
    </location>
</feature>
<accession>A0A0K8SJB6</accession>
<evidence type="ECO:0000313" key="2">
    <source>
        <dbReference type="EMBL" id="JAG52880.1"/>
    </source>
</evidence>
<reference evidence="2" key="1">
    <citation type="submission" date="2014-09" db="EMBL/GenBank/DDBJ databases">
        <authorList>
            <person name="Magalhaes I.L.F."/>
            <person name="Oliveira U."/>
            <person name="Santos F.R."/>
            <person name="Vidigal T.H.D.A."/>
            <person name="Brescovit A.D."/>
            <person name="Santos A.J."/>
        </authorList>
    </citation>
    <scope>NUCLEOTIDE SEQUENCE</scope>
</reference>
<protein>
    <submittedName>
        <fullName evidence="2">Uncharacterized protein</fullName>
    </submittedName>
</protein>